<dbReference type="Proteomes" id="UP000321040">
    <property type="component" value="Unassembled WGS sequence"/>
</dbReference>
<sequence>MVSSNKIIDIHHHIIPKVYKNALKELGITTAGGFPIKNWEPQDSLEMMDELDIDVGVTSISEPATLPFKKAKAAKVARQVNEYQAQLKRDYPNRFKSFALLPMPHVKETLKEIDYALNVLHLDGVGLLSNYGDDFLGNDKFDIVMQALEQHHANVFIHPSSTSKNLKRQNIFLQIL</sequence>
<evidence type="ECO:0000313" key="3">
    <source>
        <dbReference type="EMBL" id="GEP82289.1"/>
    </source>
</evidence>
<dbReference type="PANTHER" id="PTHR21240:SF28">
    <property type="entry name" value="ISO-OROTATE DECARBOXYLASE (EUROFUNG)"/>
    <property type="match status" value="1"/>
</dbReference>
<dbReference type="InterPro" id="IPR006680">
    <property type="entry name" value="Amidohydro-rel"/>
</dbReference>
<dbReference type="PANTHER" id="PTHR21240">
    <property type="entry name" value="2-AMINO-3-CARBOXYLMUCONATE-6-SEMIALDEHYDE DECARBOXYLASE"/>
    <property type="match status" value="1"/>
</dbReference>
<keyword evidence="4" id="KW-1185">Reference proteome</keyword>
<dbReference type="InterPro" id="IPR032466">
    <property type="entry name" value="Metal_Hydrolase"/>
</dbReference>
<gene>
    <name evidence="3" type="ORF">SKL01_14670</name>
</gene>
<reference evidence="3 4" key="1">
    <citation type="submission" date="2019-07" db="EMBL/GenBank/DDBJ databases">
        <title>Whole genome shotgun sequence of Staphylococcus kloosii NBRC 109624.</title>
        <authorList>
            <person name="Hosoyama A."/>
            <person name="Uohara A."/>
            <person name="Ohji S."/>
            <person name="Ichikawa N."/>
        </authorList>
    </citation>
    <scope>NUCLEOTIDE SEQUENCE [LARGE SCALE GENOMIC DNA]</scope>
    <source>
        <strain evidence="3 4">NBRC 109624</strain>
    </source>
</reference>
<dbReference type="Pfam" id="PF04909">
    <property type="entry name" value="Amidohydro_2"/>
    <property type="match status" value="1"/>
</dbReference>
<evidence type="ECO:0000259" key="2">
    <source>
        <dbReference type="Pfam" id="PF04909"/>
    </source>
</evidence>
<feature type="domain" description="Amidohydrolase-related" evidence="2">
    <location>
        <begin position="8"/>
        <end position="160"/>
    </location>
</feature>
<protein>
    <recommendedName>
        <fullName evidence="2">Amidohydrolase-related domain-containing protein</fullName>
    </recommendedName>
</protein>
<proteinExistence type="predicted"/>
<evidence type="ECO:0000313" key="4">
    <source>
        <dbReference type="Proteomes" id="UP000321040"/>
    </source>
</evidence>
<evidence type="ECO:0000256" key="1">
    <source>
        <dbReference type="ARBA" id="ARBA00023239"/>
    </source>
</evidence>
<name>A0ABQ0XQ84_9STAP</name>
<accession>A0ABQ0XQ84</accession>
<dbReference type="EMBL" id="BKAQ01000011">
    <property type="protein sequence ID" value="GEP82289.1"/>
    <property type="molecule type" value="Genomic_DNA"/>
</dbReference>
<dbReference type="Gene3D" id="3.20.20.140">
    <property type="entry name" value="Metal-dependent hydrolases"/>
    <property type="match status" value="1"/>
</dbReference>
<comment type="caution">
    <text evidence="3">The sequence shown here is derived from an EMBL/GenBank/DDBJ whole genome shotgun (WGS) entry which is preliminary data.</text>
</comment>
<keyword evidence="1" id="KW-0456">Lyase</keyword>
<dbReference type="SUPFAM" id="SSF51556">
    <property type="entry name" value="Metallo-dependent hydrolases"/>
    <property type="match status" value="1"/>
</dbReference>
<organism evidence="3 4">
    <name type="scientific">Staphylococcus kloosii</name>
    <dbReference type="NCBI Taxonomy" id="29384"/>
    <lineage>
        <taxon>Bacteria</taxon>
        <taxon>Bacillati</taxon>
        <taxon>Bacillota</taxon>
        <taxon>Bacilli</taxon>
        <taxon>Bacillales</taxon>
        <taxon>Staphylococcaceae</taxon>
        <taxon>Staphylococcus</taxon>
    </lineage>
</organism>
<dbReference type="InterPro" id="IPR032465">
    <property type="entry name" value="ACMSD"/>
</dbReference>